<dbReference type="KEGG" id="ovi:T265_10002"/>
<evidence type="ECO:0000256" key="1">
    <source>
        <dbReference type="SAM" id="MobiDB-lite"/>
    </source>
</evidence>
<dbReference type="RefSeq" id="XP_009174503.1">
    <property type="nucleotide sequence ID" value="XM_009176239.1"/>
</dbReference>
<dbReference type="Proteomes" id="UP000054324">
    <property type="component" value="Unassembled WGS sequence"/>
</dbReference>
<feature type="region of interest" description="Disordered" evidence="1">
    <location>
        <begin position="1"/>
        <end position="27"/>
    </location>
</feature>
<name>A0A074ZEV6_OPIVI</name>
<sequence>MVIGQATYPEGSDTPKGLQDELPESKEYDVDGYANGLNRDTLPYYASVDVYQRAVERIYTECDQIS</sequence>
<proteinExistence type="predicted"/>
<evidence type="ECO:0000313" key="2">
    <source>
        <dbReference type="EMBL" id="KER21765.1"/>
    </source>
</evidence>
<reference evidence="2 3" key="1">
    <citation type="submission" date="2013-11" db="EMBL/GenBank/DDBJ databases">
        <title>Opisthorchis viverrini - life in the bile duct.</title>
        <authorList>
            <person name="Young N.D."/>
            <person name="Nagarajan N."/>
            <person name="Lin S.J."/>
            <person name="Korhonen P.K."/>
            <person name="Jex A.R."/>
            <person name="Hall R.S."/>
            <person name="Safavi-Hemami H."/>
            <person name="Kaewkong W."/>
            <person name="Bertrand D."/>
            <person name="Gao S."/>
            <person name="Seet Q."/>
            <person name="Wongkham S."/>
            <person name="Teh B.T."/>
            <person name="Wongkham C."/>
            <person name="Intapan P.M."/>
            <person name="Maleewong W."/>
            <person name="Yang X."/>
            <person name="Hu M."/>
            <person name="Wang Z."/>
            <person name="Hofmann A."/>
            <person name="Sternberg P.W."/>
            <person name="Tan P."/>
            <person name="Wang J."/>
            <person name="Gasser R.B."/>
        </authorList>
    </citation>
    <scope>NUCLEOTIDE SEQUENCE [LARGE SCALE GENOMIC DNA]</scope>
</reference>
<evidence type="ECO:0000313" key="3">
    <source>
        <dbReference type="Proteomes" id="UP000054324"/>
    </source>
</evidence>
<accession>A0A074ZEV6</accession>
<dbReference type="GeneID" id="20324170"/>
<dbReference type="AlphaFoldDB" id="A0A074ZEV6"/>
<dbReference type="CTD" id="20324170"/>
<keyword evidence="3" id="KW-1185">Reference proteome</keyword>
<dbReference type="EMBL" id="KL596943">
    <property type="protein sequence ID" value="KER21765.1"/>
    <property type="molecule type" value="Genomic_DNA"/>
</dbReference>
<gene>
    <name evidence="2" type="ORF">T265_10002</name>
</gene>
<protein>
    <submittedName>
        <fullName evidence="2">Uncharacterized protein</fullName>
    </submittedName>
</protein>
<organism evidence="2 3">
    <name type="scientific">Opisthorchis viverrini</name>
    <name type="common">Southeast Asian liver fluke</name>
    <dbReference type="NCBI Taxonomy" id="6198"/>
    <lineage>
        <taxon>Eukaryota</taxon>
        <taxon>Metazoa</taxon>
        <taxon>Spiralia</taxon>
        <taxon>Lophotrochozoa</taxon>
        <taxon>Platyhelminthes</taxon>
        <taxon>Trematoda</taxon>
        <taxon>Digenea</taxon>
        <taxon>Opisthorchiida</taxon>
        <taxon>Opisthorchiata</taxon>
        <taxon>Opisthorchiidae</taxon>
        <taxon>Opisthorchis</taxon>
    </lineage>
</organism>